<dbReference type="HOGENOM" id="CLU_503200_0_0_7"/>
<evidence type="ECO:0000313" key="2">
    <source>
        <dbReference type="EMBL" id="AEB08921.1"/>
    </source>
</evidence>
<reference evidence="2 3" key="1">
    <citation type="journal article" date="2011" name="Stand. Genomic Sci.">
        <title>Complete genome sequence of the acetate-degrading sulfate reducer Desulfobacca acetoxidans type strain (ASRB2).</title>
        <authorList>
            <person name="Goker M."/>
            <person name="Teshima H."/>
            <person name="Lapidus A."/>
            <person name="Nolan M."/>
            <person name="Lucas S."/>
            <person name="Hammon N."/>
            <person name="Deshpande S."/>
            <person name="Cheng J.F."/>
            <person name="Tapia R."/>
            <person name="Han C."/>
            <person name="Goodwin L."/>
            <person name="Pitluck S."/>
            <person name="Huntemann M."/>
            <person name="Liolios K."/>
            <person name="Ivanova N."/>
            <person name="Pagani I."/>
            <person name="Mavromatis K."/>
            <person name="Ovchinikova G."/>
            <person name="Pati A."/>
            <person name="Chen A."/>
            <person name="Palaniappan K."/>
            <person name="Land M."/>
            <person name="Hauser L."/>
            <person name="Brambilla E.M."/>
            <person name="Rohde M."/>
            <person name="Spring S."/>
            <person name="Detter J.C."/>
            <person name="Woyke T."/>
            <person name="Bristow J."/>
            <person name="Eisen J.A."/>
            <person name="Markowitz V."/>
            <person name="Hugenholtz P."/>
            <person name="Kyrpides N.C."/>
            <person name="Klenk H.P."/>
        </authorList>
    </citation>
    <scope>NUCLEOTIDE SEQUENCE [LARGE SCALE GENOMIC DNA]</scope>
    <source>
        <strain evidence="3">ATCC 700848 / DSM 11109 / ASRB2</strain>
    </source>
</reference>
<dbReference type="SMART" id="SM00852">
    <property type="entry name" value="MoCF_biosynth"/>
    <property type="match status" value="1"/>
</dbReference>
<dbReference type="RefSeq" id="WP_013706033.1">
    <property type="nucleotide sequence ID" value="NC_015388.1"/>
</dbReference>
<dbReference type="Pfam" id="PF00994">
    <property type="entry name" value="MoCF_biosynth"/>
    <property type="match status" value="1"/>
</dbReference>
<dbReference type="Pfam" id="PF23475">
    <property type="entry name" value="zf-Tbcl_FmdE"/>
    <property type="match status" value="1"/>
</dbReference>
<dbReference type="STRING" id="880072.Desac_1057"/>
<feature type="domain" description="MoaB/Mog" evidence="1">
    <location>
        <begin position="379"/>
        <end position="511"/>
    </location>
</feature>
<dbReference type="PANTHER" id="PTHR39418">
    <property type="entry name" value="DEHYDROGENASE-RELATED"/>
    <property type="match status" value="1"/>
</dbReference>
<dbReference type="EMBL" id="CP002629">
    <property type="protein sequence ID" value="AEB08921.1"/>
    <property type="molecule type" value="Genomic_DNA"/>
</dbReference>
<dbReference type="AlphaFoldDB" id="F2NH79"/>
<dbReference type="InterPro" id="IPR036425">
    <property type="entry name" value="MoaB/Mog-like_dom_sf"/>
</dbReference>
<reference evidence="3" key="2">
    <citation type="submission" date="2011-03" db="EMBL/GenBank/DDBJ databases">
        <title>The complete genome of Desulfobacca acetoxidans DSM 11109.</title>
        <authorList>
            <consortium name="US DOE Joint Genome Institute (JGI-PGF)"/>
            <person name="Lucas S."/>
            <person name="Copeland A."/>
            <person name="Lapidus A."/>
            <person name="Bruce D."/>
            <person name="Goodwin L."/>
            <person name="Pitluck S."/>
            <person name="Peters L."/>
            <person name="Kyrpides N."/>
            <person name="Mavromatis K."/>
            <person name="Ivanova N."/>
            <person name="Ovchinnikova G."/>
            <person name="Teshima H."/>
            <person name="Detter J.C."/>
            <person name="Han C."/>
            <person name="Land M."/>
            <person name="Hauser L."/>
            <person name="Markowitz V."/>
            <person name="Cheng J.-F."/>
            <person name="Hugenholtz P."/>
            <person name="Woyke T."/>
            <person name="Wu D."/>
            <person name="Spring S."/>
            <person name="Schueler E."/>
            <person name="Brambilla E."/>
            <person name="Klenk H.-P."/>
            <person name="Eisen J.A."/>
        </authorList>
    </citation>
    <scope>NUCLEOTIDE SEQUENCE [LARGE SCALE GENOMIC DNA]</scope>
    <source>
        <strain evidence="3">ATCC 700848 / DSM 11109 / ASRB2</strain>
    </source>
</reference>
<evidence type="ECO:0000259" key="1">
    <source>
        <dbReference type="SMART" id="SM00852"/>
    </source>
</evidence>
<keyword evidence="3" id="KW-1185">Reference proteome</keyword>
<dbReference type="KEGG" id="dao:Desac_1057"/>
<dbReference type="Gene3D" id="3.30.60.80">
    <property type="match status" value="1"/>
</dbReference>
<evidence type="ECO:0000313" key="3">
    <source>
        <dbReference type="Proteomes" id="UP000000483"/>
    </source>
</evidence>
<dbReference type="Pfam" id="PF02663">
    <property type="entry name" value="FmdE"/>
    <property type="match status" value="1"/>
</dbReference>
<dbReference type="Gene3D" id="3.40.980.10">
    <property type="entry name" value="MoaB/Mog-like domain"/>
    <property type="match status" value="1"/>
</dbReference>
<protein>
    <submittedName>
        <fullName evidence="2">Formylmethanofuran dehydrogenase subunit E region</fullName>
    </submittedName>
</protein>
<name>F2NH79_DESAR</name>
<gene>
    <name evidence="2" type="ordered locus">Desac_1057</name>
</gene>
<organism evidence="2 3">
    <name type="scientific">Desulfobacca acetoxidans (strain ATCC 700848 / DSM 11109 / ASRB2)</name>
    <dbReference type="NCBI Taxonomy" id="880072"/>
    <lineage>
        <taxon>Bacteria</taxon>
        <taxon>Pseudomonadati</taxon>
        <taxon>Thermodesulfobacteriota</taxon>
        <taxon>Desulfobaccia</taxon>
        <taxon>Desulfobaccales</taxon>
        <taxon>Desulfobaccaceae</taxon>
        <taxon>Desulfobacca</taxon>
    </lineage>
</organism>
<dbReference type="InterPro" id="IPR003814">
    <property type="entry name" value="FmdEsu_dom"/>
</dbReference>
<dbReference type="InterPro" id="IPR057035">
    <property type="entry name" value="Znf-Tbcl_FmdE"/>
</dbReference>
<dbReference type="Gene3D" id="3.30.1330.130">
    <property type="match status" value="1"/>
</dbReference>
<dbReference type="eggNOG" id="COG0303">
    <property type="taxonomic scope" value="Bacteria"/>
</dbReference>
<dbReference type="eggNOG" id="COG2191">
    <property type="taxonomic scope" value="Bacteria"/>
</dbReference>
<dbReference type="SUPFAM" id="SSF143555">
    <property type="entry name" value="FwdE-like"/>
    <property type="match status" value="1"/>
</dbReference>
<proteinExistence type="predicted"/>
<dbReference type="SUPFAM" id="SSF53218">
    <property type="entry name" value="Molybdenum cofactor biosynthesis proteins"/>
    <property type="match status" value="1"/>
</dbReference>
<dbReference type="PANTHER" id="PTHR39418:SF1">
    <property type="entry name" value="DEHYDROGENASE"/>
    <property type="match status" value="1"/>
</dbReference>
<dbReference type="OrthoDB" id="9767940at2"/>
<sequence>MNIGPYSWQEYLVMVKAFHGYTAPGVLVGGYMVAAAQQRLPEGVLYDAVCETRSCLPDAIQLLTPCSVGNNWLRVFHFGRYALSLYDKYCGEGWRVYVDPEKLSDWPEIKTWFLKLKPKKEQDTPRLMQEIEAAGDSICSLQPIRMQPQFLMRRSKGEIGICPQCREAYPIADGLLCRACQGETPYAQVPGEIGPTQIDAPLLTRTPVEKAVGRTALHDMTKIIPGVSKGPALLHGQEITVGDLCRLHQMGRYHIFVADNQPDPEEWTHEDAAALAFAQALAGPGVCFNGPPREGKINLRAERDGLLLVNRERLTRFNLVEGVMCAGRQGFRIVREGQIIAGTRAVPLYLPTAALQQALTVLKAGPVYEVRSLRRARVGILVTGTEIVRGLVQDKFAPIIQAKVEYLGSRVLGVIIVPDEREAIRQAVADLLDKGIDLLVTTAGLSVDPDDVTRQGLIDAGAEDLLYGAPILPGAMTLLASIGAVQVIGVPACALYYKNTSFDLLLPRLLTGLTITRQDLAAMGHGALCQECPTCTFPKCNFGC</sequence>
<dbReference type="InterPro" id="IPR053194">
    <property type="entry name" value="tRNA_methyltr_O"/>
</dbReference>
<dbReference type="CDD" id="cd03522">
    <property type="entry name" value="MoeA_like"/>
    <property type="match status" value="1"/>
</dbReference>
<accession>F2NH79</accession>
<dbReference type="InterPro" id="IPR001453">
    <property type="entry name" value="MoaB/Mog_dom"/>
</dbReference>
<dbReference type="UniPathway" id="UPA00344"/>
<dbReference type="Proteomes" id="UP000000483">
    <property type="component" value="Chromosome"/>
</dbReference>